<dbReference type="EMBL" id="BBMR01000003">
    <property type="protein sequence ID" value="GAL18688.1"/>
    <property type="molecule type" value="Genomic_DNA"/>
</dbReference>
<dbReference type="Proteomes" id="UP000029228">
    <property type="component" value="Unassembled WGS sequence"/>
</dbReference>
<protein>
    <submittedName>
        <fullName evidence="1">Uncharacterized protein</fullName>
    </submittedName>
</protein>
<keyword evidence="2" id="KW-1185">Reference proteome</keyword>
<accession>A0A090RVS8</accession>
<evidence type="ECO:0000313" key="1">
    <source>
        <dbReference type="EMBL" id="GAL18688.1"/>
    </source>
</evidence>
<sequence>MVNSDIGIWLSDLSFQVTLPDNNGLGFYTIEKEVLSSLLDKNVIQEKNTIFSRCLQKIYAYQIAPKLKEKIGLWLIENEISLPVLIDFNLSASLKS</sequence>
<reference evidence="1 2" key="1">
    <citation type="submission" date="2014-09" db="EMBL/GenBank/DDBJ databases">
        <title>Vibrio maritimus JCM 19235. (C45) whole genome shotgun sequence.</title>
        <authorList>
            <person name="Sawabe T."/>
            <person name="Meirelles P."/>
            <person name="Nakanishi M."/>
            <person name="Sayaka M."/>
            <person name="Hattori M."/>
            <person name="Ohkuma M."/>
        </authorList>
    </citation>
    <scope>NUCLEOTIDE SEQUENCE [LARGE SCALE GENOMIC DNA]</scope>
    <source>
        <strain evidence="2">JCM19235</strain>
    </source>
</reference>
<gene>
    <name evidence="1" type="ORF">JCM19235_2111</name>
</gene>
<organism evidence="1 2">
    <name type="scientific">Vibrio maritimus</name>
    <dbReference type="NCBI Taxonomy" id="990268"/>
    <lineage>
        <taxon>Bacteria</taxon>
        <taxon>Pseudomonadati</taxon>
        <taxon>Pseudomonadota</taxon>
        <taxon>Gammaproteobacteria</taxon>
        <taxon>Vibrionales</taxon>
        <taxon>Vibrionaceae</taxon>
        <taxon>Vibrio</taxon>
    </lineage>
</organism>
<dbReference type="STRING" id="990268.JCM19235_2111"/>
<name>A0A090RVS8_9VIBR</name>
<proteinExistence type="predicted"/>
<reference evidence="1 2" key="2">
    <citation type="submission" date="2014-09" db="EMBL/GenBank/DDBJ databases">
        <authorList>
            <consortium name="NBRP consortium"/>
            <person name="Sawabe T."/>
            <person name="Meirelles P."/>
            <person name="Nakanishi M."/>
            <person name="Sayaka M."/>
            <person name="Hattori M."/>
            <person name="Ohkuma M."/>
        </authorList>
    </citation>
    <scope>NUCLEOTIDE SEQUENCE [LARGE SCALE GENOMIC DNA]</scope>
    <source>
        <strain evidence="2">JCM19235</strain>
    </source>
</reference>
<comment type="caution">
    <text evidence="1">The sequence shown here is derived from an EMBL/GenBank/DDBJ whole genome shotgun (WGS) entry which is preliminary data.</text>
</comment>
<evidence type="ECO:0000313" key="2">
    <source>
        <dbReference type="Proteomes" id="UP000029228"/>
    </source>
</evidence>
<dbReference type="AlphaFoldDB" id="A0A090RVS8"/>